<dbReference type="GO" id="GO:0008237">
    <property type="term" value="F:metallopeptidase activity"/>
    <property type="evidence" value="ECO:0007669"/>
    <property type="project" value="UniProtKB-KW"/>
</dbReference>
<feature type="transmembrane region" description="Helical" evidence="6">
    <location>
        <begin position="23"/>
        <end position="42"/>
    </location>
</feature>
<dbReference type="KEGG" id="ark:D6B99_03650"/>
<dbReference type="AlphaFoldDB" id="A0A386HLK7"/>
<proteinExistence type="predicted"/>
<dbReference type="GO" id="GO:0016020">
    <property type="term" value="C:membrane"/>
    <property type="evidence" value="ECO:0007669"/>
    <property type="project" value="UniProtKB-SubCell"/>
</dbReference>
<keyword evidence="3 6" id="KW-1133">Transmembrane helix</keyword>
<evidence type="ECO:0000313" key="7">
    <source>
        <dbReference type="EMBL" id="AYD46788.1"/>
    </source>
</evidence>
<keyword evidence="7" id="KW-0482">Metalloprotease</keyword>
<dbReference type="GO" id="GO:0006508">
    <property type="term" value="P:proteolysis"/>
    <property type="evidence" value="ECO:0007669"/>
    <property type="project" value="UniProtKB-KW"/>
</dbReference>
<keyword evidence="7" id="KW-0378">Hydrolase</keyword>
<evidence type="ECO:0000256" key="5">
    <source>
        <dbReference type="SAM" id="MobiDB-lite"/>
    </source>
</evidence>
<accession>A0A386HLK7</accession>
<dbReference type="Proteomes" id="UP000266118">
    <property type="component" value="Chromosome"/>
</dbReference>
<evidence type="ECO:0000256" key="1">
    <source>
        <dbReference type="ARBA" id="ARBA00004167"/>
    </source>
</evidence>
<dbReference type="InterPro" id="IPR007343">
    <property type="entry name" value="Uncharacterised_pept_Zn_put"/>
</dbReference>
<reference evidence="7 8" key="1">
    <citation type="submission" date="2018-09" db="EMBL/GenBank/DDBJ databases">
        <title>Arachidicoccus sp. nov., a bacterium isolated from soil.</title>
        <authorList>
            <person name="Weon H.-Y."/>
            <person name="Kwon S.-W."/>
            <person name="Lee S.A."/>
        </authorList>
    </citation>
    <scope>NUCLEOTIDE SEQUENCE [LARGE SCALE GENOMIC DNA]</scope>
    <source>
        <strain evidence="7 8">KIS59-12</strain>
    </source>
</reference>
<organism evidence="7 8">
    <name type="scientific">Arachidicoccus soli</name>
    <dbReference type="NCBI Taxonomy" id="2341117"/>
    <lineage>
        <taxon>Bacteria</taxon>
        <taxon>Pseudomonadati</taxon>
        <taxon>Bacteroidota</taxon>
        <taxon>Chitinophagia</taxon>
        <taxon>Chitinophagales</taxon>
        <taxon>Chitinophagaceae</taxon>
        <taxon>Arachidicoccus</taxon>
    </lineage>
</organism>
<keyword evidence="4 6" id="KW-0472">Membrane</keyword>
<evidence type="ECO:0000256" key="2">
    <source>
        <dbReference type="ARBA" id="ARBA00022692"/>
    </source>
</evidence>
<dbReference type="RefSeq" id="WP_119985184.1">
    <property type="nucleotide sequence ID" value="NZ_CP032489.1"/>
</dbReference>
<dbReference type="Pfam" id="PF04228">
    <property type="entry name" value="Zn_peptidase"/>
    <property type="match status" value="1"/>
</dbReference>
<sequence>MKWLNPDDSTDGVEVQKGGRGKTAGKIGGLGAVVIVIISLILGKNPMEMLGFVNNAIPGQQQTQTTGTVTNMNGNNDSTFTVRVYNSANKVWEGVFDQQLHKNYSRPILSLFEGSTQTACGGASAASGPFYCPGDRKVYIDLSFFNELAQRFKAPGQLAMAYVVAHEMGHHIQNLLGVTDKLDAARQRLSEADYNKLSVKLELQADFYAGFWAHYAEQEKIISLEPGDIESALAAANAVGDDNLQKQAQGYVVPESFTHGTSAQRIYWFKKGYTTGDLSQGDTFDDASLN</sequence>
<dbReference type="OrthoDB" id="9774900at2"/>
<protein>
    <submittedName>
        <fullName evidence="7">Metalloprotease</fullName>
    </submittedName>
</protein>
<evidence type="ECO:0000256" key="3">
    <source>
        <dbReference type="ARBA" id="ARBA00022989"/>
    </source>
</evidence>
<keyword evidence="7" id="KW-0645">Protease</keyword>
<keyword evidence="8" id="KW-1185">Reference proteome</keyword>
<gene>
    <name evidence="7" type="ORF">D6B99_03650</name>
</gene>
<dbReference type="EMBL" id="CP032489">
    <property type="protein sequence ID" value="AYD46788.1"/>
    <property type="molecule type" value="Genomic_DNA"/>
</dbReference>
<comment type="subcellular location">
    <subcellularLocation>
        <location evidence="1">Membrane</location>
        <topology evidence="1">Single-pass membrane protein</topology>
    </subcellularLocation>
</comment>
<name>A0A386HLK7_9BACT</name>
<dbReference type="PANTHER" id="PTHR30168">
    <property type="entry name" value="PUTATIVE MEMBRANE PROTEIN YPFJ"/>
    <property type="match status" value="1"/>
</dbReference>
<evidence type="ECO:0000313" key="8">
    <source>
        <dbReference type="Proteomes" id="UP000266118"/>
    </source>
</evidence>
<evidence type="ECO:0000256" key="4">
    <source>
        <dbReference type="ARBA" id="ARBA00023136"/>
    </source>
</evidence>
<keyword evidence="2 6" id="KW-0812">Transmembrane</keyword>
<dbReference type="PANTHER" id="PTHR30168:SF0">
    <property type="entry name" value="INNER MEMBRANE PROTEIN"/>
    <property type="match status" value="1"/>
</dbReference>
<evidence type="ECO:0000256" key="6">
    <source>
        <dbReference type="SAM" id="Phobius"/>
    </source>
</evidence>
<feature type="region of interest" description="Disordered" evidence="5">
    <location>
        <begin position="1"/>
        <end position="22"/>
    </location>
</feature>